<name>A0AC60P2C4_IXOPE</name>
<evidence type="ECO:0000313" key="2">
    <source>
        <dbReference type="Proteomes" id="UP000805193"/>
    </source>
</evidence>
<evidence type="ECO:0000313" key="1">
    <source>
        <dbReference type="EMBL" id="KAG0413461.1"/>
    </source>
</evidence>
<comment type="caution">
    <text evidence="1">The sequence shown here is derived from an EMBL/GenBank/DDBJ whole genome shotgun (WGS) entry which is preliminary data.</text>
</comment>
<proteinExistence type="predicted"/>
<dbReference type="Proteomes" id="UP000805193">
    <property type="component" value="Unassembled WGS sequence"/>
</dbReference>
<organism evidence="1 2">
    <name type="scientific">Ixodes persulcatus</name>
    <name type="common">Taiga tick</name>
    <dbReference type="NCBI Taxonomy" id="34615"/>
    <lineage>
        <taxon>Eukaryota</taxon>
        <taxon>Metazoa</taxon>
        <taxon>Ecdysozoa</taxon>
        <taxon>Arthropoda</taxon>
        <taxon>Chelicerata</taxon>
        <taxon>Arachnida</taxon>
        <taxon>Acari</taxon>
        <taxon>Parasitiformes</taxon>
        <taxon>Ixodida</taxon>
        <taxon>Ixodoidea</taxon>
        <taxon>Ixodidae</taxon>
        <taxon>Ixodinae</taxon>
        <taxon>Ixodes</taxon>
    </lineage>
</organism>
<reference evidence="1 2" key="1">
    <citation type="journal article" date="2020" name="Cell">
        <title>Large-Scale Comparative Analyses of Tick Genomes Elucidate Their Genetic Diversity and Vector Capacities.</title>
        <authorList>
            <consortium name="Tick Genome and Microbiome Consortium (TIGMIC)"/>
            <person name="Jia N."/>
            <person name="Wang J."/>
            <person name="Shi W."/>
            <person name="Du L."/>
            <person name="Sun Y."/>
            <person name="Zhan W."/>
            <person name="Jiang J.F."/>
            <person name="Wang Q."/>
            <person name="Zhang B."/>
            <person name="Ji P."/>
            <person name="Bell-Sakyi L."/>
            <person name="Cui X.M."/>
            <person name="Yuan T.T."/>
            <person name="Jiang B.G."/>
            <person name="Yang W.F."/>
            <person name="Lam T.T."/>
            <person name="Chang Q.C."/>
            <person name="Ding S.J."/>
            <person name="Wang X.J."/>
            <person name="Zhu J.G."/>
            <person name="Ruan X.D."/>
            <person name="Zhao L."/>
            <person name="Wei J.T."/>
            <person name="Ye R.Z."/>
            <person name="Que T.C."/>
            <person name="Du C.H."/>
            <person name="Zhou Y.H."/>
            <person name="Cheng J.X."/>
            <person name="Dai P.F."/>
            <person name="Guo W.B."/>
            <person name="Han X.H."/>
            <person name="Huang E.J."/>
            <person name="Li L.F."/>
            <person name="Wei W."/>
            <person name="Gao Y.C."/>
            <person name="Liu J.Z."/>
            <person name="Shao H.Z."/>
            <person name="Wang X."/>
            <person name="Wang C.C."/>
            <person name="Yang T.C."/>
            <person name="Huo Q.B."/>
            <person name="Li W."/>
            <person name="Chen H.Y."/>
            <person name="Chen S.E."/>
            <person name="Zhou L.G."/>
            <person name="Ni X.B."/>
            <person name="Tian J.H."/>
            <person name="Sheng Y."/>
            <person name="Liu T."/>
            <person name="Pan Y.S."/>
            <person name="Xia L.Y."/>
            <person name="Li J."/>
            <person name="Zhao F."/>
            <person name="Cao W.C."/>
        </authorList>
    </citation>
    <scope>NUCLEOTIDE SEQUENCE [LARGE SCALE GENOMIC DNA]</scope>
    <source>
        <strain evidence="1">Iper-2018</strain>
    </source>
</reference>
<accession>A0AC60P2C4</accession>
<sequence length="236" mass="26728">MYEEDFSTLESSSHRTREEQRGPIIDDKNDGGWQTVRRKRKHNQAAAGQLPKLPTKTVGLRPVCKHNVEDFSTKELRTAIEKIGVKNVDEFTLHRHGKLNSIAITTRNSSLVSKFLQITGIPNKQHGQLAMQPYRAISSNEVRGVIYLNSPHDDPATLVNELTCNTHKTISARALGIKQKTILVTFEGKTVPRHVRYVFEVYKVSQYRPRPLVCYGCHQLGDKSDVCPLKIKRCGL</sequence>
<protein>
    <submittedName>
        <fullName evidence="1">Uncharacterized protein</fullName>
    </submittedName>
</protein>
<keyword evidence="2" id="KW-1185">Reference proteome</keyword>
<dbReference type="EMBL" id="JABSTQ010011255">
    <property type="protein sequence ID" value="KAG0413461.1"/>
    <property type="molecule type" value="Genomic_DNA"/>
</dbReference>
<gene>
    <name evidence="1" type="ORF">HPB47_009383</name>
</gene>